<comment type="caution">
    <text evidence="2">The sequence shown here is derived from an EMBL/GenBank/DDBJ whole genome shotgun (WGS) entry which is preliminary data.</text>
</comment>
<dbReference type="AlphaFoldDB" id="A0AA40FAY2"/>
<gene>
    <name evidence="2" type="ORF">B0T18DRAFT_386322</name>
</gene>
<keyword evidence="3" id="KW-1185">Reference proteome</keyword>
<feature type="region of interest" description="Disordered" evidence="1">
    <location>
        <begin position="127"/>
        <end position="166"/>
    </location>
</feature>
<evidence type="ECO:0000256" key="1">
    <source>
        <dbReference type="SAM" id="MobiDB-lite"/>
    </source>
</evidence>
<feature type="region of interest" description="Disordered" evidence="1">
    <location>
        <begin position="81"/>
        <end position="112"/>
    </location>
</feature>
<evidence type="ECO:0000313" key="3">
    <source>
        <dbReference type="Proteomes" id="UP001172155"/>
    </source>
</evidence>
<feature type="compositionally biased region" description="Low complexity" evidence="1">
    <location>
        <begin position="101"/>
        <end position="112"/>
    </location>
</feature>
<protein>
    <submittedName>
        <fullName evidence="2">Uncharacterized protein</fullName>
    </submittedName>
</protein>
<accession>A0AA40FAY2</accession>
<sequence>MPPKRSHHRSRSSVDQVLNLLADLPEHQISLLLDDFNHTTSSNVPVSTAITIFDPSTPKHNKRPFGRASSPIRTLEAELVRRHSKRLSKRISSAPEPTARPRPSSQLSFSFSPPRFSITIAEDDPIDITEFDRPSTPQERSGRPSLTLSTRPTPGSDFSDRPTLTLSTLPNPGFDFDFDFDFVDRPKTADHSRSISRSRAYKRISRPMILSPTATAELHQLLLAFVHDTPSSATSTATSSPVTPDTPPPFSLFAPIQPEMEAHGLDLLEPSPARAPTPLIFGKGGTSPCSMSGIFEVLASH</sequence>
<proteinExistence type="predicted"/>
<name>A0AA40FAY2_9PEZI</name>
<dbReference type="EMBL" id="JAUKUD010000001">
    <property type="protein sequence ID" value="KAK0754445.1"/>
    <property type="molecule type" value="Genomic_DNA"/>
</dbReference>
<organism evidence="2 3">
    <name type="scientific">Schizothecium vesticola</name>
    <dbReference type="NCBI Taxonomy" id="314040"/>
    <lineage>
        <taxon>Eukaryota</taxon>
        <taxon>Fungi</taxon>
        <taxon>Dikarya</taxon>
        <taxon>Ascomycota</taxon>
        <taxon>Pezizomycotina</taxon>
        <taxon>Sordariomycetes</taxon>
        <taxon>Sordariomycetidae</taxon>
        <taxon>Sordariales</taxon>
        <taxon>Schizotheciaceae</taxon>
        <taxon>Schizothecium</taxon>
    </lineage>
</organism>
<dbReference type="Proteomes" id="UP001172155">
    <property type="component" value="Unassembled WGS sequence"/>
</dbReference>
<evidence type="ECO:0000313" key="2">
    <source>
        <dbReference type="EMBL" id="KAK0754445.1"/>
    </source>
</evidence>
<reference evidence="2" key="1">
    <citation type="submission" date="2023-06" db="EMBL/GenBank/DDBJ databases">
        <title>Genome-scale phylogeny and comparative genomics of the fungal order Sordariales.</title>
        <authorList>
            <consortium name="Lawrence Berkeley National Laboratory"/>
            <person name="Hensen N."/>
            <person name="Bonometti L."/>
            <person name="Westerberg I."/>
            <person name="Brannstrom I.O."/>
            <person name="Guillou S."/>
            <person name="Cros-Aarteil S."/>
            <person name="Calhoun S."/>
            <person name="Haridas S."/>
            <person name="Kuo A."/>
            <person name="Mondo S."/>
            <person name="Pangilinan J."/>
            <person name="Riley R."/>
            <person name="LaButti K."/>
            <person name="Andreopoulos B."/>
            <person name="Lipzen A."/>
            <person name="Chen C."/>
            <person name="Yanf M."/>
            <person name="Daum C."/>
            <person name="Ng V."/>
            <person name="Clum A."/>
            <person name="Steindorff A."/>
            <person name="Ohm R."/>
            <person name="Martin F."/>
            <person name="Silar P."/>
            <person name="Natvig D."/>
            <person name="Lalanne C."/>
            <person name="Gautier V."/>
            <person name="Ament-velasquez S.L."/>
            <person name="Kruys A."/>
            <person name="Hutchinson M.I."/>
            <person name="Powell A.J."/>
            <person name="Barry K."/>
            <person name="Miller A.N."/>
            <person name="Grigoriev I.V."/>
            <person name="Debuchy R."/>
            <person name="Gladieux P."/>
            <person name="Thoren M.H."/>
            <person name="Johannesson H."/>
        </authorList>
    </citation>
    <scope>NUCLEOTIDE SEQUENCE</scope>
    <source>
        <strain evidence="2">SMH3187-1</strain>
    </source>
</reference>
<feature type="compositionally biased region" description="Polar residues" evidence="1">
    <location>
        <begin position="135"/>
        <end position="153"/>
    </location>
</feature>